<evidence type="ECO:0000313" key="2">
    <source>
        <dbReference type="Proteomes" id="UP000478052"/>
    </source>
</evidence>
<proteinExistence type="predicted"/>
<dbReference type="EMBL" id="VUJU01000665">
    <property type="protein sequence ID" value="KAF0768996.1"/>
    <property type="molecule type" value="Genomic_DNA"/>
</dbReference>
<accession>A0A6G0ZE66</accession>
<dbReference type="AlphaFoldDB" id="A0A6G0ZE66"/>
<reference evidence="1 2" key="1">
    <citation type="submission" date="2019-08" db="EMBL/GenBank/DDBJ databases">
        <title>Whole genome of Aphis craccivora.</title>
        <authorList>
            <person name="Voronova N.V."/>
            <person name="Shulinski R.S."/>
            <person name="Bandarenka Y.V."/>
            <person name="Zhorov D.G."/>
            <person name="Warner D."/>
        </authorList>
    </citation>
    <scope>NUCLEOTIDE SEQUENCE [LARGE SCALE GENOMIC DNA]</scope>
    <source>
        <strain evidence="1">180601</strain>
        <tissue evidence="1">Whole Body</tissue>
    </source>
</reference>
<evidence type="ECO:0000313" key="1">
    <source>
        <dbReference type="EMBL" id="KAF0768996.1"/>
    </source>
</evidence>
<dbReference type="Proteomes" id="UP000478052">
    <property type="component" value="Unassembled WGS sequence"/>
</dbReference>
<gene>
    <name evidence="1" type="ORF">FWK35_00002780</name>
</gene>
<organism evidence="1 2">
    <name type="scientific">Aphis craccivora</name>
    <name type="common">Cowpea aphid</name>
    <dbReference type="NCBI Taxonomy" id="307492"/>
    <lineage>
        <taxon>Eukaryota</taxon>
        <taxon>Metazoa</taxon>
        <taxon>Ecdysozoa</taxon>
        <taxon>Arthropoda</taxon>
        <taxon>Hexapoda</taxon>
        <taxon>Insecta</taxon>
        <taxon>Pterygota</taxon>
        <taxon>Neoptera</taxon>
        <taxon>Paraneoptera</taxon>
        <taxon>Hemiptera</taxon>
        <taxon>Sternorrhyncha</taxon>
        <taxon>Aphidomorpha</taxon>
        <taxon>Aphidoidea</taxon>
        <taxon>Aphididae</taxon>
        <taxon>Aphidini</taxon>
        <taxon>Aphis</taxon>
        <taxon>Aphis</taxon>
    </lineage>
</organism>
<protein>
    <submittedName>
        <fullName evidence="1">Uncharacterized protein</fullName>
    </submittedName>
</protein>
<sequence length="126" mass="14946">MSKNSEQSDECIMNCIDLRFYNDVIISRNNAPISNYGGSFRCNSEYPWCIIEVRSKHLPTVFKKNREKQKKNDGNGNFYAKPTIEIFDFSFKKYRNDNDLSSNDFEYFISRRYLKILPFLIIAKNN</sequence>
<name>A0A6G0ZE66_APHCR</name>
<dbReference type="OrthoDB" id="10542771at2759"/>
<comment type="caution">
    <text evidence="1">The sequence shown here is derived from an EMBL/GenBank/DDBJ whole genome shotgun (WGS) entry which is preliminary data.</text>
</comment>
<keyword evidence="2" id="KW-1185">Reference proteome</keyword>